<gene>
    <name evidence="1" type="ORF">LCGC14_0670070</name>
</gene>
<name>A0A0F9TZC6_9ZZZZ</name>
<comment type="caution">
    <text evidence="1">The sequence shown here is derived from an EMBL/GenBank/DDBJ whole genome shotgun (WGS) entry which is preliminary data.</text>
</comment>
<dbReference type="AlphaFoldDB" id="A0A0F9TZC6"/>
<sequence>MDLPIEVPLKRPVVVDDKTYDKLAFDEPDLGTQIEYAELEASFSVPPSSVDAVRVHLFWISRLGGIPEAVAKKIKSTDIDAIDEVVEAILKPMFKKGADKIAGDDSGNAPPAK</sequence>
<protein>
    <recommendedName>
        <fullName evidence="2">Phage tail assembly protein</fullName>
    </recommendedName>
</protein>
<accession>A0A0F9TZC6</accession>
<evidence type="ECO:0000313" key="1">
    <source>
        <dbReference type="EMBL" id="KKN46738.1"/>
    </source>
</evidence>
<organism evidence="1">
    <name type="scientific">marine sediment metagenome</name>
    <dbReference type="NCBI Taxonomy" id="412755"/>
    <lineage>
        <taxon>unclassified sequences</taxon>
        <taxon>metagenomes</taxon>
        <taxon>ecological metagenomes</taxon>
    </lineage>
</organism>
<evidence type="ECO:0008006" key="2">
    <source>
        <dbReference type="Google" id="ProtNLM"/>
    </source>
</evidence>
<dbReference type="EMBL" id="LAZR01001314">
    <property type="protein sequence ID" value="KKN46738.1"/>
    <property type="molecule type" value="Genomic_DNA"/>
</dbReference>
<proteinExistence type="predicted"/>
<reference evidence="1" key="1">
    <citation type="journal article" date="2015" name="Nature">
        <title>Complex archaea that bridge the gap between prokaryotes and eukaryotes.</title>
        <authorList>
            <person name="Spang A."/>
            <person name="Saw J.H."/>
            <person name="Jorgensen S.L."/>
            <person name="Zaremba-Niedzwiedzka K."/>
            <person name="Martijn J."/>
            <person name="Lind A.E."/>
            <person name="van Eijk R."/>
            <person name="Schleper C."/>
            <person name="Guy L."/>
            <person name="Ettema T.J."/>
        </authorList>
    </citation>
    <scope>NUCLEOTIDE SEQUENCE</scope>
</reference>